<accession>A0A2N1JAD3</accession>
<dbReference type="STRING" id="2020962.A0A2N1JAD3"/>
<keyword evidence="4" id="KW-0540">Nuclease</keyword>
<dbReference type="InterPro" id="IPR037056">
    <property type="entry name" value="RNase_H1_N_sf"/>
</dbReference>
<sequence>MALRKYYACRDECKAQVLGYPNSVFKSFAVYDEAVAFSQGASSHSAKRKISDAAVPAQKLARIEAPFDGLTVYTDGSSRGNGRLGARAGYGVYWDDPEYHHLNVSRRLDGEVQTNNRAELTAILTAVEACPVPSKPLRIFTDSQYALNGTTVYTLTPAITKWMPQWRKNNWKTSTGSQVQNKALLLALDAAFLARPVRPLLVHVRAHAGTRGNEMADALANKGAMLPATDGQ</sequence>
<dbReference type="Pfam" id="PF01693">
    <property type="entry name" value="Cauli_VI"/>
    <property type="match status" value="1"/>
</dbReference>
<evidence type="ECO:0000256" key="4">
    <source>
        <dbReference type="ARBA" id="ARBA00022722"/>
    </source>
</evidence>
<dbReference type="SUPFAM" id="SSF53098">
    <property type="entry name" value="Ribonuclease H-like"/>
    <property type="match status" value="1"/>
</dbReference>
<gene>
    <name evidence="9" type="ORF">MVES_002462</name>
</gene>
<keyword evidence="6" id="KW-0255">Endonuclease</keyword>
<dbReference type="GO" id="GO:0003676">
    <property type="term" value="F:nucleic acid binding"/>
    <property type="evidence" value="ECO:0007669"/>
    <property type="project" value="InterPro"/>
</dbReference>
<comment type="catalytic activity">
    <reaction evidence="1">
        <text>Endonucleolytic cleavage to 5'-phosphomonoester.</text>
        <dbReference type="EC" id="3.1.26.4"/>
    </reaction>
</comment>
<dbReference type="InterPro" id="IPR002156">
    <property type="entry name" value="RNaseH_domain"/>
</dbReference>
<keyword evidence="10" id="KW-1185">Reference proteome</keyword>
<dbReference type="Pfam" id="PF00075">
    <property type="entry name" value="RNase_H"/>
    <property type="match status" value="1"/>
</dbReference>
<name>A0A2N1JAD3_9BASI</name>
<dbReference type="InterPro" id="IPR011320">
    <property type="entry name" value="RNase_H1_N"/>
</dbReference>
<evidence type="ECO:0000256" key="6">
    <source>
        <dbReference type="ARBA" id="ARBA00022759"/>
    </source>
</evidence>
<organism evidence="9 10">
    <name type="scientific">Malassezia vespertilionis</name>
    <dbReference type="NCBI Taxonomy" id="2020962"/>
    <lineage>
        <taxon>Eukaryota</taxon>
        <taxon>Fungi</taxon>
        <taxon>Dikarya</taxon>
        <taxon>Basidiomycota</taxon>
        <taxon>Ustilaginomycotina</taxon>
        <taxon>Malasseziomycetes</taxon>
        <taxon>Malasseziales</taxon>
        <taxon>Malasseziaceae</taxon>
        <taxon>Malassezia</taxon>
    </lineage>
</organism>
<dbReference type="Gene3D" id="3.40.970.10">
    <property type="entry name" value="Ribonuclease H1, N-terminal domain"/>
    <property type="match status" value="1"/>
</dbReference>
<protein>
    <recommendedName>
        <fullName evidence="3">ribonuclease H</fullName>
        <ecNumber evidence="3">3.1.26.4</ecNumber>
    </recommendedName>
</protein>
<dbReference type="GO" id="GO:0043137">
    <property type="term" value="P:DNA replication, removal of RNA primer"/>
    <property type="evidence" value="ECO:0007669"/>
    <property type="project" value="TreeGrafter"/>
</dbReference>
<dbReference type="AlphaFoldDB" id="A0A2N1JAD3"/>
<dbReference type="CDD" id="cd09280">
    <property type="entry name" value="RNase_HI_eukaryote_like"/>
    <property type="match status" value="1"/>
</dbReference>
<dbReference type="EMBL" id="KZ454991">
    <property type="protein sequence ID" value="PKI83516.1"/>
    <property type="molecule type" value="Genomic_DNA"/>
</dbReference>
<dbReference type="InterPro" id="IPR036397">
    <property type="entry name" value="RNaseH_sf"/>
</dbReference>
<dbReference type="PROSITE" id="PS50879">
    <property type="entry name" value="RNASE_H_1"/>
    <property type="match status" value="1"/>
</dbReference>
<keyword evidence="7" id="KW-0378">Hydrolase</keyword>
<dbReference type="PANTHER" id="PTHR10642:SF26">
    <property type="entry name" value="RIBONUCLEASE H1"/>
    <property type="match status" value="1"/>
</dbReference>
<evidence type="ECO:0000256" key="7">
    <source>
        <dbReference type="ARBA" id="ARBA00022801"/>
    </source>
</evidence>
<evidence type="ECO:0000256" key="2">
    <source>
        <dbReference type="ARBA" id="ARBA00005300"/>
    </source>
</evidence>
<proteinExistence type="inferred from homology"/>
<comment type="similarity">
    <text evidence="2">Belongs to the RNase H family.</text>
</comment>
<reference evidence="9 10" key="1">
    <citation type="submission" date="2017-10" db="EMBL/GenBank/DDBJ databases">
        <title>A novel species of cold-tolerant Malassezia isolated from bats.</title>
        <authorList>
            <person name="Lorch J.M."/>
            <person name="Palmer J.M."/>
            <person name="Vanderwolf K.J."/>
            <person name="Schmidt K.Z."/>
            <person name="Verant M.L."/>
            <person name="Weller T.J."/>
            <person name="Blehert D.S."/>
        </authorList>
    </citation>
    <scope>NUCLEOTIDE SEQUENCE [LARGE SCALE GENOMIC DNA]</scope>
    <source>
        <strain evidence="9 10">NWHC:44797-103</strain>
    </source>
</reference>
<evidence type="ECO:0000313" key="10">
    <source>
        <dbReference type="Proteomes" id="UP000232875"/>
    </source>
</evidence>
<dbReference type="InterPro" id="IPR017067">
    <property type="entry name" value="RNase_H1_euk"/>
</dbReference>
<dbReference type="Gene3D" id="3.30.420.10">
    <property type="entry name" value="Ribonuclease H-like superfamily/Ribonuclease H"/>
    <property type="match status" value="1"/>
</dbReference>
<dbReference type="InterPro" id="IPR050092">
    <property type="entry name" value="RNase_H"/>
</dbReference>
<evidence type="ECO:0000256" key="3">
    <source>
        <dbReference type="ARBA" id="ARBA00012180"/>
    </source>
</evidence>
<feature type="domain" description="RNase H type-1" evidence="8">
    <location>
        <begin position="66"/>
        <end position="225"/>
    </location>
</feature>
<dbReference type="OrthoDB" id="245563at2759"/>
<evidence type="ECO:0000259" key="8">
    <source>
        <dbReference type="PROSITE" id="PS50879"/>
    </source>
</evidence>
<dbReference type="GO" id="GO:0004523">
    <property type="term" value="F:RNA-DNA hybrid ribonuclease activity"/>
    <property type="evidence" value="ECO:0007669"/>
    <property type="project" value="UniProtKB-EC"/>
</dbReference>
<dbReference type="PANTHER" id="PTHR10642">
    <property type="entry name" value="RIBONUCLEASE H1"/>
    <property type="match status" value="1"/>
</dbReference>
<dbReference type="InterPro" id="IPR012337">
    <property type="entry name" value="RNaseH-like_sf"/>
</dbReference>
<dbReference type="Proteomes" id="UP000232875">
    <property type="component" value="Unassembled WGS sequence"/>
</dbReference>
<evidence type="ECO:0000313" key="9">
    <source>
        <dbReference type="EMBL" id="PKI83516.1"/>
    </source>
</evidence>
<dbReference type="PIRSF" id="PIRSF036852">
    <property type="entry name" value="Ribonuclease_H1_euk"/>
    <property type="match status" value="1"/>
</dbReference>
<evidence type="ECO:0000256" key="5">
    <source>
        <dbReference type="ARBA" id="ARBA00022723"/>
    </source>
</evidence>
<dbReference type="GO" id="GO:0000287">
    <property type="term" value="F:magnesium ion binding"/>
    <property type="evidence" value="ECO:0007669"/>
    <property type="project" value="InterPro"/>
</dbReference>
<keyword evidence="5" id="KW-0479">Metal-binding</keyword>
<evidence type="ECO:0000256" key="1">
    <source>
        <dbReference type="ARBA" id="ARBA00000077"/>
    </source>
</evidence>
<dbReference type="EC" id="3.1.26.4" evidence="3"/>